<name>A0A3L6EZB4_MAIZE</name>
<evidence type="ECO:0000256" key="1">
    <source>
        <dbReference type="SAM" id="MobiDB-lite"/>
    </source>
</evidence>
<comment type="caution">
    <text evidence="2">The sequence shown here is derived from an EMBL/GenBank/DDBJ whole genome shotgun (WGS) entry which is preliminary data.</text>
</comment>
<organism evidence="2 3">
    <name type="scientific">Zea mays</name>
    <name type="common">Maize</name>
    <dbReference type="NCBI Taxonomy" id="4577"/>
    <lineage>
        <taxon>Eukaryota</taxon>
        <taxon>Viridiplantae</taxon>
        <taxon>Streptophyta</taxon>
        <taxon>Embryophyta</taxon>
        <taxon>Tracheophyta</taxon>
        <taxon>Spermatophyta</taxon>
        <taxon>Magnoliopsida</taxon>
        <taxon>Liliopsida</taxon>
        <taxon>Poales</taxon>
        <taxon>Poaceae</taxon>
        <taxon>PACMAD clade</taxon>
        <taxon>Panicoideae</taxon>
        <taxon>Andropogonodae</taxon>
        <taxon>Andropogoneae</taxon>
        <taxon>Tripsacinae</taxon>
        <taxon>Zea</taxon>
    </lineage>
</organism>
<evidence type="ECO:0000313" key="2">
    <source>
        <dbReference type="EMBL" id="PWZ25381.1"/>
    </source>
</evidence>
<feature type="compositionally biased region" description="Low complexity" evidence="1">
    <location>
        <begin position="44"/>
        <end position="68"/>
    </location>
</feature>
<sequence>MVAHANNLSTTTVPANGQPLLVPLQCGCPSWSPSSYAPMQYQIGPGTSTGSSPPPSCTTSHSTKPWSA</sequence>
<dbReference type="AlphaFoldDB" id="A0A3L6EZB4"/>
<reference evidence="2 3" key="1">
    <citation type="journal article" date="2018" name="Nat. Genet.">
        <title>Extensive intraspecific gene order and gene structural variations between Mo17 and other maize genomes.</title>
        <authorList>
            <person name="Sun S."/>
            <person name="Zhou Y."/>
            <person name="Chen J."/>
            <person name="Shi J."/>
            <person name="Zhao H."/>
            <person name="Zhao H."/>
            <person name="Song W."/>
            <person name="Zhang M."/>
            <person name="Cui Y."/>
            <person name="Dong X."/>
            <person name="Liu H."/>
            <person name="Ma X."/>
            <person name="Jiao Y."/>
            <person name="Wang B."/>
            <person name="Wei X."/>
            <person name="Stein J.C."/>
            <person name="Glaubitz J.C."/>
            <person name="Lu F."/>
            <person name="Yu G."/>
            <person name="Liang C."/>
            <person name="Fengler K."/>
            <person name="Li B."/>
            <person name="Rafalski A."/>
            <person name="Schnable P.S."/>
            <person name="Ware D.H."/>
            <person name="Buckler E.S."/>
            <person name="Lai J."/>
        </authorList>
    </citation>
    <scope>NUCLEOTIDE SEQUENCE [LARGE SCALE GENOMIC DNA]</scope>
    <source>
        <strain evidence="3">cv. Missouri 17</strain>
        <tissue evidence="2">Seedling</tissue>
    </source>
</reference>
<evidence type="ECO:0000313" key="3">
    <source>
        <dbReference type="Proteomes" id="UP000251960"/>
    </source>
</evidence>
<proteinExistence type="predicted"/>
<dbReference type="EMBL" id="NCVQ01000005">
    <property type="protein sequence ID" value="PWZ25381.1"/>
    <property type="molecule type" value="Genomic_DNA"/>
</dbReference>
<accession>A0A3L6EZB4</accession>
<feature type="region of interest" description="Disordered" evidence="1">
    <location>
        <begin position="39"/>
        <end position="68"/>
    </location>
</feature>
<dbReference type="Proteomes" id="UP000251960">
    <property type="component" value="Chromosome 4"/>
</dbReference>
<protein>
    <submittedName>
        <fullName evidence="2">Uncharacterized protein</fullName>
    </submittedName>
</protein>
<gene>
    <name evidence="2" type="ORF">Zm00014a_015570</name>
</gene>